<feature type="compositionally biased region" description="Gly residues" evidence="2">
    <location>
        <begin position="318"/>
        <end position="329"/>
    </location>
</feature>
<keyword evidence="6" id="KW-1185">Reference proteome</keyword>
<feature type="domain" description="Coenzyme Q-binding protein COQ10 START" evidence="3">
    <location>
        <begin position="103"/>
        <end position="231"/>
    </location>
</feature>
<dbReference type="RefSeq" id="WP_073043240.1">
    <property type="nucleotide sequence ID" value="NZ_FQUO01000008.1"/>
</dbReference>
<accession>A0A1M5BQY9</accession>
<dbReference type="Pfam" id="PF03364">
    <property type="entry name" value="Polyketide_cyc"/>
    <property type="match status" value="1"/>
</dbReference>
<name>A0A1M5BQY9_9BACT</name>
<reference evidence="5 6" key="1">
    <citation type="submission" date="2016-11" db="EMBL/GenBank/DDBJ databases">
        <authorList>
            <person name="Jaros S."/>
            <person name="Januszkiewicz K."/>
            <person name="Wedrychowicz H."/>
        </authorList>
    </citation>
    <scope>NUCLEOTIDE SEQUENCE [LARGE SCALE GENOMIC DNA]</scope>
    <source>
        <strain evidence="5 6">DSM 26897</strain>
    </source>
</reference>
<feature type="region of interest" description="Disordered" evidence="2">
    <location>
        <begin position="1"/>
        <end position="21"/>
    </location>
</feature>
<dbReference type="Proteomes" id="UP000184368">
    <property type="component" value="Unassembled WGS sequence"/>
</dbReference>
<dbReference type="Gene3D" id="3.30.530.20">
    <property type="match status" value="1"/>
</dbReference>
<dbReference type="EMBL" id="FQUO01000008">
    <property type="protein sequence ID" value="SHF44682.1"/>
    <property type="molecule type" value="Genomic_DNA"/>
</dbReference>
<evidence type="ECO:0000259" key="3">
    <source>
        <dbReference type="Pfam" id="PF03364"/>
    </source>
</evidence>
<comment type="similarity">
    <text evidence="1">Belongs to the ribosome association toxin RatA family.</text>
</comment>
<dbReference type="SUPFAM" id="SSF55961">
    <property type="entry name" value="Bet v1-like"/>
    <property type="match status" value="1"/>
</dbReference>
<gene>
    <name evidence="5" type="ORF">SAMN05444008_10845</name>
</gene>
<feature type="compositionally biased region" description="Polar residues" evidence="2">
    <location>
        <begin position="1"/>
        <end position="14"/>
    </location>
</feature>
<protein>
    <submittedName>
        <fullName evidence="5">Uncharacterized membrane protein</fullName>
    </submittedName>
</protein>
<organism evidence="5 6">
    <name type="scientific">Cnuella takakiae</name>
    <dbReference type="NCBI Taxonomy" id="1302690"/>
    <lineage>
        <taxon>Bacteria</taxon>
        <taxon>Pseudomonadati</taxon>
        <taxon>Bacteroidota</taxon>
        <taxon>Chitinophagia</taxon>
        <taxon>Chitinophagales</taxon>
        <taxon>Chitinophagaceae</taxon>
        <taxon>Cnuella</taxon>
    </lineage>
</organism>
<feature type="region of interest" description="Disordered" evidence="2">
    <location>
        <begin position="239"/>
        <end position="351"/>
    </location>
</feature>
<dbReference type="InterPro" id="IPR021309">
    <property type="entry name" value="YgaP-like_TM"/>
</dbReference>
<dbReference type="PANTHER" id="PTHR33824:SF7">
    <property type="entry name" value="POLYKETIDE CYCLASE_DEHYDRASE AND LIPID TRANSPORT SUPERFAMILY PROTEIN"/>
    <property type="match status" value="1"/>
</dbReference>
<dbReference type="InterPro" id="IPR023393">
    <property type="entry name" value="START-like_dom_sf"/>
</dbReference>
<dbReference type="CDD" id="cd07817">
    <property type="entry name" value="SRPBCC_8"/>
    <property type="match status" value="1"/>
</dbReference>
<sequence length="351" mass="36779">MATNEQYGNFQGESEFTPREYSGNEVNVGNNERIISAAIGAFLLSSGLGSLTRHPLNGLVKTALGGFLLYRGASGNCPMYSAIGKTKGVSHTQAINIRTSLVVNRPKDEVYAFWRKLENLPLFMKHIATVTEIDQKHSHWEAVVPGNIGKIKWNAEIVKEEPGYMIGWQSIPNATIHNAGKVVFHDAMGGQGTELEVVISYHPPAGEIGSGMAKMLNPVFEKIVRQDVMNFKEYIETKHNSKTGQTNTASSAMMETMSSGPSGSTAGKHMADNEKSSTSTTPGMGSQMGGISGTHVDDGGVIGGGAPGTTGDSQHNSGQGGNGGLGKTGPGTSNLGSGGGASSNPNESIVP</sequence>
<dbReference type="InterPro" id="IPR047137">
    <property type="entry name" value="ORF3"/>
</dbReference>
<evidence type="ECO:0000256" key="2">
    <source>
        <dbReference type="SAM" id="MobiDB-lite"/>
    </source>
</evidence>
<evidence type="ECO:0000313" key="5">
    <source>
        <dbReference type="EMBL" id="SHF44682.1"/>
    </source>
</evidence>
<dbReference type="InterPro" id="IPR005031">
    <property type="entry name" value="COQ10_START"/>
</dbReference>
<dbReference type="STRING" id="1302690.BUE76_17480"/>
<dbReference type="PANTHER" id="PTHR33824">
    <property type="entry name" value="POLYKETIDE CYCLASE/DEHYDRASE AND LIPID TRANSPORT SUPERFAMILY PROTEIN"/>
    <property type="match status" value="1"/>
</dbReference>
<proteinExistence type="inferred from homology"/>
<evidence type="ECO:0000313" key="6">
    <source>
        <dbReference type="Proteomes" id="UP000184368"/>
    </source>
</evidence>
<evidence type="ECO:0000259" key="4">
    <source>
        <dbReference type="Pfam" id="PF11127"/>
    </source>
</evidence>
<dbReference type="AlphaFoldDB" id="A0A1M5BQY9"/>
<evidence type="ECO:0000256" key="1">
    <source>
        <dbReference type="ARBA" id="ARBA00008918"/>
    </source>
</evidence>
<feature type="compositionally biased region" description="Low complexity" evidence="2">
    <location>
        <begin position="342"/>
        <end position="351"/>
    </location>
</feature>
<dbReference type="Pfam" id="PF11127">
    <property type="entry name" value="YgaP-like_TM"/>
    <property type="match status" value="1"/>
</dbReference>
<feature type="compositionally biased region" description="Low complexity" evidence="2">
    <location>
        <begin position="248"/>
        <end position="259"/>
    </location>
</feature>
<feature type="domain" description="Inner membrane protein YgaP-like transmembrane" evidence="4">
    <location>
        <begin position="26"/>
        <end position="86"/>
    </location>
</feature>
<dbReference type="OrthoDB" id="9797595at2"/>